<dbReference type="KEGG" id="vg:16511781"/>
<gene>
    <name evidence="2" type="ORF">pdul_cds_21</name>
</gene>
<feature type="compositionally biased region" description="Basic and acidic residues" evidence="1">
    <location>
        <begin position="233"/>
        <end position="244"/>
    </location>
</feature>
<accession>S4VNR4</accession>
<organism evidence="2 3">
    <name type="scientific">Pandoravirus dulcis</name>
    <dbReference type="NCBI Taxonomy" id="1349409"/>
    <lineage>
        <taxon>Viruses</taxon>
        <taxon>Pandoravirus</taxon>
    </lineage>
</organism>
<dbReference type="GeneID" id="16511781"/>
<dbReference type="Proteomes" id="UP000201566">
    <property type="component" value="Segment"/>
</dbReference>
<feature type="region of interest" description="Disordered" evidence="1">
    <location>
        <begin position="94"/>
        <end position="118"/>
    </location>
</feature>
<evidence type="ECO:0000256" key="1">
    <source>
        <dbReference type="SAM" id="MobiDB-lite"/>
    </source>
</evidence>
<name>S4VNR4_9VIRU</name>
<feature type="region of interest" description="Disordered" evidence="1">
    <location>
        <begin position="222"/>
        <end position="259"/>
    </location>
</feature>
<proteinExistence type="predicted"/>
<evidence type="ECO:0000313" key="3">
    <source>
        <dbReference type="Proteomes" id="UP000201566"/>
    </source>
</evidence>
<dbReference type="RefSeq" id="YP_008318561.1">
    <property type="nucleotide sequence ID" value="NC_021858.1"/>
</dbReference>
<protein>
    <submittedName>
        <fullName evidence="2">Uncharacterized protein</fullName>
    </submittedName>
</protein>
<sequence length="466" mass="49879">MHRDNRCRAGASWQRHFVDDAVCRLYLLCQRARAGDADATALLAPYLAPFSIQQPLSGPWGNTVLPHPARLARHYRHCWTVPIDVYTDAATERPHGASVPATADDNIDDDADAGGHKHADDLDDHGWTYHVMVGHGAAENDVVLFGLDRGGSVRYETGYYVIPHGQDPDPIGGRSAGQRLGYAGRRRAPRAIRVYASALPPLLQAVAAASCVEAQATLRDQTRPEPLLSFSRSDGDHDMDEAHATQRRQPADDAPSGGGANVYYDHNDLGIQWGGRRVGAMMGAASLRSGIAPLRRVADLPPAIVAYINDNEPDAGRLWLGGRPVSVTSLGRRSMALALRLYAGHAAGQRASCLFDRPLALTGMAARVCAAAAVPLDQQRAPAETLALVGAHIWHLVCADDPLPSGRLPRATRLLDAARALGVTPTTAELRLPELLCATLAAPALLCAEIWAPSLATAERTCPLTM</sequence>
<dbReference type="EMBL" id="KC977570">
    <property type="protein sequence ID" value="AGO81892.1"/>
    <property type="molecule type" value="Genomic_DNA"/>
</dbReference>
<reference evidence="2 3" key="1">
    <citation type="journal article" date="2013" name="Science">
        <title>Pandoraviruses: amoeba viruses with genomes up to 2.5 Mb reaching that of parasitic eukaryotes.</title>
        <authorList>
            <person name="Philippe N."/>
            <person name="Legendre M."/>
            <person name="Doutre G."/>
            <person name="Coute Y."/>
            <person name="Poirot O."/>
            <person name="Lescot M."/>
            <person name="Arslan D."/>
            <person name="Seltzer V."/>
            <person name="Bertaux L."/>
            <person name="Bruley C."/>
            <person name="Garin J."/>
            <person name="Claverie J.M."/>
            <person name="Abergel C."/>
        </authorList>
    </citation>
    <scope>NUCLEOTIDE SEQUENCE [LARGE SCALE GENOMIC DNA]</scope>
    <source>
        <strain evidence="2">Melbourne</strain>
    </source>
</reference>
<evidence type="ECO:0000313" key="2">
    <source>
        <dbReference type="EMBL" id="AGO81892.1"/>
    </source>
</evidence>